<evidence type="ECO:0000313" key="3">
    <source>
        <dbReference type="Proteomes" id="UP000054549"/>
    </source>
</evidence>
<dbReference type="EMBL" id="KN818241">
    <property type="protein sequence ID" value="KIL65628.1"/>
    <property type="molecule type" value="Genomic_DNA"/>
</dbReference>
<feature type="compositionally biased region" description="Polar residues" evidence="1">
    <location>
        <begin position="131"/>
        <end position="142"/>
    </location>
</feature>
<organism evidence="2 3">
    <name type="scientific">Amanita muscaria (strain Koide BX008)</name>
    <dbReference type="NCBI Taxonomy" id="946122"/>
    <lineage>
        <taxon>Eukaryota</taxon>
        <taxon>Fungi</taxon>
        <taxon>Dikarya</taxon>
        <taxon>Basidiomycota</taxon>
        <taxon>Agaricomycotina</taxon>
        <taxon>Agaricomycetes</taxon>
        <taxon>Agaricomycetidae</taxon>
        <taxon>Agaricales</taxon>
        <taxon>Pluteineae</taxon>
        <taxon>Amanitaceae</taxon>
        <taxon>Amanita</taxon>
    </lineage>
</organism>
<keyword evidence="3" id="KW-1185">Reference proteome</keyword>
<dbReference type="InParanoid" id="A0A0C2XA21"/>
<sequence length="402" mass="45379">MRRKRRKLAPGSPNLLSKSAPCRGRHPVSAPPMPLPKVMIAPVIGFMMEFGETLKRHSQLHHRQVLAWRMIRLTKDLNKILALTMQESPSRMTASYTTAKPLRREPQHPRRPRAPVGPHSKPAPMAESEPPRTSHTSHSGPTRTPLHDILPDVHTLDGSEHTIAPQVGLQLWRRPYPVWKLMLGRPLHIGLLINHRKTFIMKSHEESLTHPLTILGHRIEHHEDILVSLVNLTALIMHCTATIPPQEHPDYVPHFAQALNEALLYALEDTHYRIRIVYSDNHTDRSIGAFRKGRRPPKGHPLGLHLDDLVTAQLCTWTIAQCTRMIRHWEGWPLLALSGIASDSSGRVLSYARTTPVFPLATPSHGLLLGSKVFLLCTVTYSRRYLQPNNPTGVAPKSYVIV</sequence>
<name>A0A0C2XA21_AMAMK</name>
<reference evidence="2 3" key="1">
    <citation type="submission" date="2014-04" db="EMBL/GenBank/DDBJ databases">
        <title>Evolutionary Origins and Diversification of the Mycorrhizal Mutualists.</title>
        <authorList>
            <consortium name="DOE Joint Genome Institute"/>
            <consortium name="Mycorrhizal Genomics Consortium"/>
            <person name="Kohler A."/>
            <person name="Kuo A."/>
            <person name="Nagy L.G."/>
            <person name="Floudas D."/>
            <person name="Copeland A."/>
            <person name="Barry K.W."/>
            <person name="Cichocki N."/>
            <person name="Veneault-Fourrey C."/>
            <person name="LaButti K."/>
            <person name="Lindquist E.A."/>
            <person name="Lipzen A."/>
            <person name="Lundell T."/>
            <person name="Morin E."/>
            <person name="Murat C."/>
            <person name="Riley R."/>
            <person name="Ohm R."/>
            <person name="Sun H."/>
            <person name="Tunlid A."/>
            <person name="Henrissat B."/>
            <person name="Grigoriev I.V."/>
            <person name="Hibbett D.S."/>
            <person name="Martin F."/>
        </authorList>
    </citation>
    <scope>NUCLEOTIDE SEQUENCE [LARGE SCALE GENOMIC DNA]</scope>
    <source>
        <strain evidence="2 3">Koide BX008</strain>
    </source>
</reference>
<gene>
    <name evidence="2" type="ORF">M378DRAFT_520708</name>
</gene>
<feature type="region of interest" description="Disordered" evidence="1">
    <location>
        <begin position="1"/>
        <end position="30"/>
    </location>
</feature>
<dbReference type="AlphaFoldDB" id="A0A0C2XA21"/>
<accession>A0A0C2XA21</accession>
<evidence type="ECO:0000313" key="2">
    <source>
        <dbReference type="EMBL" id="KIL65628.1"/>
    </source>
</evidence>
<protein>
    <submittedName>
        <fullName evidence="2">Uncharacterized protein</fullName>
    </submittedName>
</protein>
<feature type="compositionally biased region" description="Polar residues" evidence="1">
    <location>
        <begin position="88"/>
        <end position="98"/>
    </location>
</feature>
<evidence type="ECO:0000256" key="1">
    <source>
        <dbReference type="SAM" id="MobiDB-lite"/>
    </source>
</evidence>
<proteinExistence type="predicted"/>
<dbReference type="Proteomes" id="UP000054549">
    <property type="component" value="Unassembled WGS sequence"/>
</dbReference>
<feature type="region of interest" description="Disordered" evidence="1">
    <location>
        <begin position="88"/>
        <end position="146"/>
    </location>
</feature>
<dbReference type="HOGENOM" id="CLU_756419_0_0_1"/>